<evidence type="ECO:0000256" key="2">
    <source>
        <dbReference type="ARBA" id="ARBA00004651"/>
    </source>
</evidence>
<feature type="transmembrane region" description="Helical" evidence="13">
    <location>
        <begin position="164"/>
        <end position="191"/>
    </location>
</feature>
<comment type="similarity">
    <text evidence="12">Belongs to the cytochrome b561 family.</text>
</comment>
<evidence type="ECO:0000256" key="9">
    <source>
        <dbReference type="ARBA" id="ARBA00022989"/>
    </source>
</evidence>
<keyword evidence="16" id="KW-1185">Reference proteome</keyword>
<keyword evidence="8" id="KW-0249">Electron transport</keyword>
<feature type="transmembrane region" description="Helical" evidence="13">
    <location>
        <begin position="36"/>
        <end position="56"/>
    </location>
</feature>
<feature type="transmembrane region" description="Helical" evidence="13">
    <location>
        <begin position="76"/>
        <end position="94"/>
    </location>
</feature>
<evidence type="ECO:0000256" key="6">
    <source>
        <dbReference type="ARBA" id="ARBA00022692"/>
    </source>
</evidence>
<dbReference type="InterPro" id="IPR011577">
    <property type="entry name" value="Cyt_b561_bac/Ni-Hgenase"/>
</dbReference>
<keyword evidence="4" id="KW-1003">Cell membrane</keyword>
<evidence type="ECO:0000256" key="12">
    <source>
        <dbReference type="ARBA" id="ARBA00037975"/>
    </source>
</evidence>
<dbReference type="SUPFAM" id="SSF81342">
    <property type="entry name" value="Transmembrane di-heme cytochromes"/>
    <property type="match status" value="1"/>
</dbReference>
<feature type="domain" description="Cytochrome b561 bacterial/Ni-hydrogenase" evidence="14">
    <location>
        <begin position="33"/>
        <end position="199"/>
    </location>
</feature>
<evidence type="ECO:0000259" key="14">
    <source>
        <dbReference type="Pfam" id="PF01292"/>
    </source>
</evidence>
<reference evidence="15 16" key="1">
    <citation type="submission" date="2016-10" db="EMBL/GenBank/DDBJ databases">
        <authorList>
            <person name="Varghese N."/>
            <person name="Submissions S."/>
        </authorList>
    </citation>
    <scope>NUCLEOTIDE SEQUENCE [LARGE SCALE GENOMIC DNA]</scope>
    <source>
        <strain evidence="15 16">BS2981</strain>
    </source>
</reference>
<evidence type="ECO:0000256" key="5">
    <source>
        <dbReference type="ARBA" id="ARBA00022617"/>
    </source>
</evidence>
<dbReference type="EMBL" id="LT629753">
    <property type="protein sequence ID" value="SDS75401.1"/>
    <property type="molecule type" value="Genomic_DNA"/>
</dbReference>
<evidence type="ECO:0000256" key="4">
    <source>
        <dbReference type="ARBA" id="ARBA00022475"/>
    </source>
</evidence>
<evidence type="ECO:0000313" key="16">
    <source>
        <dbReference type="Proteomes" id="UP000199576"/>
    </source>
</evidence>
<dbReference type="Proteomes" id="UP000199576">
    <property type="component" value="Chromosome I"/>
</dbReference>
<protein>
    <submittedName>
        <fullName evidence="15">Cytochrome b561</fullName>
    </submittedName>
</protein>
<dbReference type="InterPro" id="IPR016174">
    <property type="entry name" value="Di-haem_cyt_TM"/>
</dbReference>
<feature type="transmembrane region" description="Helical" evidence="13">
    <location>
        <begin position="123"/>
        <end position="144"/>
    </location>
</feature>
<comment type="subcellular location">
    <subcellularLocation>
        <location evidence="2">Cell membrane</location>
        <topology evidence="2">Multi-pass membrane protein</topology>
    </subcellularLocation>
</comment>
<sequence>MAAEGGIQSCVFDALMINEETAMNTQKQATIDRYPVALRILHWVRAVVIAGLLWAGWHMTGLDDEVVSKYTLYYPWHKSFGVLAFLLVLVQIALRVRTPALPQPPQTLAAHERFLSRFVQRSMYVLIVAVPLMGYSMSSTYTMSDGVFFFGVNLPELLAKNDDWFVVFQGLHKVLAYTLLVLIVLHIAGALKHRFFDRDPRNNVLRRML</sequence>
<evidence type="ECO:0000256" key="8">
    <source>
        <dbReference type="ARBA" id="ARBA00022982"/>
    </source>
</evidence>
<keyword evidence="11 13" id="KW-0472">Membrane</keyword>
<gene>
    <name evidence="15" type="ORF">SAMN04490182_2305</name>
</gene>
<evidence type="ECO:0000313" key="15">
    <source>
        <dbReference type="EMBL" id="SDS75401.1"/>
    </source>
</evidence>
<keyword evidence="10" id="KW-0408">Iron</keyword>
<keyword evidence="7" id="KW-0479">Metal-binding</keyword>
<comment type="cofactor">
    <cofactor evidence="1">
        <name>heme b</name>
        <dbReference type="ChEBI" id="CHEBI:60344"/>
    </cofactor>
</comment>
<keyword evidence="6 13" id="KW-0812">Transmembrane</keyword>
<dbReference type="PANTHER" id="PTHR30529:SF1">
    <property type="entry name" value="CYTOCHROME B561 HOMOLOG 2"/>
    <property type="match status" value="1"/>
</dbReference>
<keyword evidence="9 13" id="KW-1133">Transmembrane helix</keyword>
<evidence type="ECO:0000256" key="10">
    <source>
        <dbReference type="ARBA" id="ARBA00023004"/>
    </source>
</evidence>
<keyword evidence="5" id="KW-0349">Heme</keyword>
<dbReference type="InterPro" id="IPR052168">
    <property type="entry name" value="Cytochrome_b561_oxidase"/>
</dbReference>
<evidence type="ECO:0000256" key="3">
    <source>
        <dbReference type="ARBA" id="ARBA00022448"/>
    </source>
</evidence>
<evidence type="ECO:0000256" key="1">
    <source>
        <dbReference type="ARBA" id="ARBA00001970"/>
    </source>
</evidence>
<evidence type="ECO:0000256" key="13">
    <source>
        <dbReference type="SAM" id="Phobius"/>
    </source>
</evidence>
<evidence type="ECO:0000256" key="7">
    <source>
        <dbReference type="ARBA" id="ARBA00022723"/>
    </source>
</evidence>
<dbReference type="Pfam" id="PF01292">
    <property type="entry name" value="Ni_hydr_CYTB"/>
    <property type="match status" value="1"/>
</dbReference>
<organism evidence="15 16">
    <name type="scientific">Pseudomonas cedrina</name>
    <dbReference type="NCBI Taxonomy" id="651740"/>
    <lineage>
        <taxon>Bacteria</taxon>
        <taxon>Pseudomonadati</taxon>
        <taxon>Pseudomonadota</taxon>
        <taxon>Gammaproteobacteria</taxon>
        <taxon>Pseudomonadales</taxon>
        <taxon>Pseudomonadaceae</taxon>
        <taxon>Pseudomonas</taxon>
    </lineage>
</organism>
<dbReference type="PANTHER" id="PTHR30529">
    <property type="entry name" value="CYTOCHROME B561"/>
    <property type="match status" value="1"/>
</dbReference>
<proteinExistence type="inferred from homology"/>
<dbReference type="Gene3D" id="1.20.950.20">
    <property type="entry name" value="Transmembrane di-heme cytochromes, Chain C"/>
    <property type="match status" value="1"/>
</dbReference>
<keyword evidence="3" id="KW-0813">Transport</keyword>
<accession>A0ABY0UIV9</accession>
<evidence type="ECO:0000256" key="11">
    <source>
        <dbReference type="ARBA" id="ARBA00023136"/>
    </source>
</evidence>
<name>A0ABY0UIV9_PSECE</name>